<sequence>MVMVIAAAGVGLAIGALASRRPLVAFLTTMFLYIVTLLIVFTALHIRVVRRRRRTVNRESVFSQSTSHPMLMMMDDGFSNFDGFHRRYLISSGDTMSEDHLEDYEADLKTLCAAEGTNPGAHDVFTVTRARRVHQSLLTTPYTAFLSMVSIFPALLTPPPKIDGVELVYPTCIYSNGPATGFFVGLAVHLLKILGKIPENSMHFIYIESWARISTLSLTGKLFYYTGIADVLVQHKEVAEKYGLKNCGEM</sequence>
<feature type="transmembrane region" description="Helical" evidence="11">
    <location>
        <begin position="137"/>
        <end position="156"/>
    </location>
</feature>
<keyword evidence="9 11" id="KW-0472">Membrane</keyword>
<evidence type="ECO:0000256" key="11">
    <source>
        <dbReference type="RuleBase" id="RU362127"/>
    </source>
</evidence>
<dbReference type="GO" id="GO:0031965">
    <property type="term" value="C:nuclear membrane"/>
    <property type="evidence" value="ECO:0007669"/>
    <property type="project" value="UniProtKB-SubCell"/>
</dbReference>
<protein>
    <recommendedName>
        <fullName evidence="5 11">UDP-N-acetylglucosamine transferase subunit ALG14</fullName>
    </recommendedName>
    <alternativeName>
        <fullName evidence="10 11">Asparagine-linked glycosylation protein 14</fullName>
    </alternativeName>
</protein>
<dbReference type="AlphaFoldDB" id="A0A0J9VJG0"/>
<evidence type="ECO:0000256" key="8">
    <source>
        <dbReference type="ARBA" id="ARBA00022989"/>
    </source>
</evidence>
<keyword evidence="8 11" id="KW-1133">Transmembrane helix</keyword>
<dbReference type="GeneID" id="28952480"/>
<dbReference type="KEGG" id="fox:FOXG_11052"/>
<comment type="subunit">
    <text evidence="4 11">Heterodimer with ALG13 to form a functional enzyme.</text>
</comment>
<keyword evidence="6 11" id="KW-0812">Transmembrane</keyword>
<reference evidence="12" key="1">
    <citation type="submission" date="2007-04" db="EMBL/GenBank/DDBJ databases">
        <authorList>
            <consortium name="The Broad Institute Genome Sequencing Platform"/>
            <person name="Birren B."/>
            <person name="Lander E."/>
            <person name="Galagan J."/>
            <person name="Nusbaum C."/>
            <person name="Devon K."/>
            <person name="Ma L.-J."/>
            <person name="Jaffe D."/>
            <person name="Butler J."/>
            <person name="Alvarez P."/>
            <person name="Gnerre S."/>
            <person name="Grabherr M."/>
            <person name="Kleber M."/>
            <person name="Mauceli E."/>
            <person name="Brockman W."/>
            <person name="MacCallum I.A."/>
            <person name="Young S."/>
            <person name="LaButti K."/>
            <person name="DeCaprio D."/>
            <person name="Crawford M."/>
            <person name="Koehrsen M."/>
            <person name="Engels R."/>
            <person name="Montgomery P."/>
            <person name="Pearson M."/>
            <person name="Howarth C."/>
            <person name="Larson L."/>
            <person name="White J."/>
            <person name="O'Leary S."/>
            <person name="Kodira C."/>
            <person name="Zeng Q."/>
            <person name="Yandava C."/>
            <person name="Alvarado L."/>
            <person name="Kistler C."/>
            <person name="Shim W.-B."/>
            <person name="Kang S."/>
            <person name="Woloshuk C."/>
        </authorList>
    </citation>
    <scope>NUCLEOTIDE SEQUENCE</scope>
    <source>
        <strain evidence="12">4287</strain>
    </source>
</reference>
<feature type="non-terminal residue" evidence="12">
    <location>
        <position position="250"/>
    </location>
</feature>
<reference evidence="12" key="2">
    <citation type="journal article" date="2010" name="Nature">
        <title>Comparative genomics reveals mobile pathogenicity chromosomes in Fusarium.</title>
        <authorList>
            <person name="Ma L.J."/>
            <person name="van der Does H.C."/>
            <person name="Borkovich K.A."/>
            <person name="Coleman J.J."/>
            <person name="Daboussi M.J."/>
            <person name="Di Pietro A."/>
            <person name="Dufresne M."/>
            <person name="Freitag M."/>
            <person name="Grabherr M."/>
            <person name="Henrissat B."/>
            <person name="Houterman P.M."/>
            <person name="Kang S."/>
            <person name="Shim W.B."/>
            <person name="Woloshuk C."/>
            <person name="Xie X."/>
            <person name="Xu J.R."/>
            <person name="Antoniw J."/>
            <person name="Baker S.E."/>
            <person name="Bluhm B.H."/>
            <person name="Breakspear A."/>
            <person name="Brown D.W."/>
            <person name="Butchko R.A."/>
            <person name="Chapman S."/>
            <person name="Coulson R."/>
            <person name="Coutinho P.M."/>
            <person name="Danchin E.G."/>
            <person name="Diener A."/>
            <person name="Gale L.R."/>
            <person name="Gardiner D.M."/>
            <person name="Goff S."/>
            <person name="Hammond-Kosack K.E."/>
            <person name="Hilburn K."/>
            <person name="Hua-Van A."/>
            <person name="Jonkers W."/>
            <person name="Kazan K."/>
            <person name="Kodira C.D."/>
            <person name="Koehrsen M."/>
            <person name="Kumar L."/>
            <person name="Lee Y.H."/>
            <person name="Li L."/>
            <person name="Manners J.M."/>
            <person name="Miranda-Saavedra D."/>
            <person name="Mukherjee M."/>
            <person name="Park G."/>
            <person name="Park J."/>
            <person name="Park S.Y."/>
            <person name="Proctor R.H."/>
            <person name="Regev A."/>
            <person name="Ruiz-Roldan M.C."/>
            <person name="Sain D."/>
            <person name="Sakthikumar S."/>
            <person name="Sykes S."/>
            <person name="Schwartz D.C."/>
            <person name="Turgeon B.G."/>
            <person name="Wapinski I."/>
            <person name="Yoder O."/>
            <person name="Young S."/>
            <person name="Zeng Q."/>
            <person name="Zhou S."/>
            <person name="Galagan J."/>
            <person name="Cuomo C.A."/>
            <person name="Kistler H.C."/>
            <person name="Rep M."/>
        </authorList>
    </citation>
    <scope>NUCLEOTIDE SEQUENCE [LARGE SCALE GENOMIC DNA]</scope>
    <source>
        <strain evidence="12">4287</strain>
    </source>
</reference>
<dbReference type="RefSeq" id="XP_018249025.1">
    <property type="nucleotide sequence ID" value="XM_018390543.1"/>
</dbReference>
<evidence type="ECO:0000256" key="10">
    <source>
        <dbReference type="ARBA" id="ARBA00032062"/>
    </source>
</evidence>
<evidence type="ECO:0000256" key="2">
    <source>
        <dbReference type="ARBA" id="ARBA00004590"/>
    </source>
</evidence>
<organism evidence="12 13">
    <name type="scientific">Fusarium oxysporum f. sp. lycopersici (strain 4287 / CBS 123668 / FGSC 9935 / NRRL 34936)</name>
    <name type="common">Fusarium vascular wilt of tomato</name>
    <dbReference type="NCBI Taxonomy" id="426428"/>
    <lineage>
        <taxon>Eukaryota</taxon>
        <taxon>Fungi</taxon>
        <taxon>Dikarya</taxon>
        <taxon>Ascomycota</taxon>
        <taxon>Pezizomycotina</taxon>
        <taxon>Sordariomycetes</taxon>
        <taxon>Hypocreomycetidae</taxon>
        <taxon>Hypocreales</taxon>
        <taxon>Nectriaceae</taxon>
        <taxon>Fusarium</taxon>
        <taxon>Fusarium oxysporum species complex</taxon>
    </lineage>
</organism>
<dbReference type="OrthoDB" id="17098at2759"/>
<evidence type="ECO:0000256" key="7">
    <source>
        <dbReference type="ARBA" id="ARBA00022824"/>
    </source>
</evidence>
<dbReference type="GO" id="GO:0004577">
    <property type="term" value="F:N-acetylglucosaminyldiphosphodolichol N-acetylglucosaminyltransferase activity"/>
    <property type="evidence" value="ECO:0007669"/>
    <property type="project" value="TreeGrafter"/>
</dbReference>
<feature type="transmembrane region" description="Helical" evidence="11">
    <location>
        <begin position="168"/>
        <end position="191"/>
    </location>
</feature>
<evidence type="ECO:0000256" key="5">
    <source>
        <dbReference type="ARBA" id="ARBA00017467"/>
    </source>
</evidence>
<evidence type="ECO:0000256" key="3">
    <source>
        <dbReference type="ARBA" id="ARBA00009731"/>
    </source>
</evidence>
<keyword evidence="7 11" id="KW-0256">Endoplasmic reticulum</keyword>
<comment type="subcellular location">
    <subcellularLocation>
        <location evidence="1 11">Endoplasmic reticulum membrane</location>
        <topology evidence="1 11">Single-pass membrane protein</topology>
    </subcellularLocation>
    <subcellularLocation>
        <location evidence="2">Nucleus membrane</location>
        <topology evidence="2">Single-pass membrane protein</topology>
    </subcellularLocation>
</comment>
<evidence type="ECO:0000256" key="6">
    <source>
        <dbReference type="ARBA" id="ARBA00022692"/>
    </source>
</evidence>
<evidence type="ECO:0000256" key="4">
    <source>
        <dbReference type="ARBA" id="ARBA00011335"/>
    </source>
</evidence>
<dbReference type="GO" id="GO:0043541">
    <property type="term" value="C:UDP-N-acetylglucosamine transferase complex"/>
    <property type="evidence" value="ECO:0007669"/>
    <property type="project" value="TreeGrafter"/>
</dbReference>
<accession>A0A0J9VJG0</accession>
<dbReference type="PANTHER" id="PTHR12154:SF4">
    <property type="entry name" value="UDP-N-ACETYLGLUCOSAMINE TRANSFERASE SUBUNIT ALG14 HOMOLOG"/>
    <property type="match status" value="1"/>
</dbReference>
<dbReference type="Proteomes" id="UP000009097">
    <property type="component" value="Unassembled WGS sequence"/>
</dbReference>
<feature type="transmembrane region" description="Helical" evidence="11">
    <location>
        <begin position="30"/>
        <end position="49"/>
    </location>
</feature>
<comment type="similarity">
    <text evidence="3 11">Belongs to the ALG14 family.</text>
</comment>
<comment type="caution">
    <text evidence="11">Lacks conserved residue(s) required for the propagation of feature annotation.</text>
</comment>
<evidence type="ECO:0000313" key="13">
    <source>
        <dbReference type="Proteomes" id="UP000009097"/>
    </source>
</evidence>
<name>A0A0J9VJG0_FUSO4</name>
<dbReference type="EMBL" id="DS231709">
    <property type="protein sequence ID" value="KNB10980.1"/>
    <property type="molecule type" value="Genomic_DNA"/>
</dbReference>
<gene>
    <name evidence="11" type="primary">ALG14</name>
    <name evidence="12" type="ORF">FOXG_11052</name>
</gene>
<evidence type="ECO:0000256" key="1">
    <source>
        <dbReference type="ARBA" id="ARBA00004389"/>
    </source>
</evidence>
<dbReference type="InterPro" id="IPR013969">
    <property type="entry name" value="Oligosacch_biosynth_Alg14"/>
</dbReference>
<proteinExistence type="inferred from homology"/>
<evidence type="ECO:0000256" key="9">
    <source>
        <dbReference type="ARBA" id="ARBA00023136"/>
    </source>
</evidence>
<dbReference type="GO" id="GO:0006488">
    <property type="term" value="P:dolichol-linked oligosaccharide biosynthetic process"/>
    <property type="evidence" value="ECO:0007669"/>
    <property type="project" value="InterPro"/>
</dbReference>
<comment type="function">
    <text evidence="11">Involved in protein N-glycosylation. Essential for the second step of the dolichol-linked oligosaccharide pathway. Anchors the catalytic subunit ALG13 to the ER.</text>
</comment>
<dbReference type="VEuPathDB" id="FungiDB:FOXG_11052"/>
<dbReference type="Pfam" id="PF08660">
    <property type="entry name" value="Alg14"/>
    <property type="match status" value="1"/>
</dbReference>
<dbReference type="PANTHER" id="PTHR12154">
    <property type="entry name" value="GLYCOSYL TRANSFERASE-RELATED"/>
    <property type="match status" value="1"/>
</dbReference>
<evidence type="ECO:0000313" key="12">
    <source>
        <dbReference type="EMBL" id="KNB10980.1"/>
    </source>
</evidence>